<dbReference type="EMBL" id="BJXU01000038">
    <property type="protein sequence ID" value="GEN23245.1"/>
    <property type="molecule type" value="Genomic_DNA"/>
</dbReference>
<dbReference type="PANTHER" id="PTHR33376:SF2">
    <property type="entry name" value="DICARBOXYLATE-BINDING PERIPLASMIC PROTEIN"/>
    <property type="match status" value="1"/>
</dbReference>
<dbReference type="GO" id="GO:0030288">
    <property type="term" value="C:outer membrane-bounded periplasmic space"/>
    <property type="evidence" value="ECO:0007669"/>
    <property type="project" value="InterPro"/>
</dbReference>
<sequence>MQSKNNFKLKSCLAVAAVAGTATLTSFSAQAEQWRGWNIHPPGYPNSEALESFARDVAEKTEGRIEPRVYHNAVLGDQPDAIEQTRSGALDFANLNMGPMGPIVPTTDVFSLPFIFNSVDDMYEIMDGEIGDRFADALAEKNLIVLSWFGSGARSLDNVDHPVHTPEDVEGLKIRVMNNDLYVQMIEALGGNATPMAYSEVYQSLKSGVLDGAEHNYPAYEASGHYEIARFYSATEHLILPECLCVARSSWEALGEEDQDIIREAAEDAAMEQRQLWQEQVEESRQKVLDAGVQINEVDDREAFKERMRPIYEEFVTQNPQFESLVSDIQAAQQ</sequence>
<evidence type="ECO:0000313" key="4">
    <source>
        <dbReference type="EMBL" id="SHL94814.1"/>
    </source>
</evidence>
<feature type="chain" id="PRO_5013065291" evidence="2">
    <location>
        <begin position="32"/>
        <end position="334"/>
    </location>
</feature>
<dbReference type="NCBIfam" id="TIGR00787">
    <property type="entry name" value="dctP"/>
    <property type="match status" value="1"/>
</dbReference>
<dbReference type="RefSeq" id="WP_073434839.1">
    <property type="nucleotide sequence ID" value="NZ_BJXU01000038.1"/>
</dbReference>
<dbReference type="CDD" id="cd13671">
    <property type="entry name" value="PBP2_TRAP_SBP_like_3"/>
    <property type="match status" value="1"/>
</dbReference>
<dbReference type="EMBL" id="FRCA01000004">
    <property type="protein sequence ID" value="SHL94814.1"/>
    <property type="molecule type" value="Genomic_DNA"/>
</dbReference>
<dbReference type="InterPro" id="IPR038404">
    <property type="entry name" value="TRAP_DctP_sf"/>
</dbReference>
<dbReference type="PANTHER" id="PTHR33376">
    <property type="match status" value="1"/>
</dbReference>
<keyword evidence="4" id="KW-0675">Receptor</keyword>
<dbReference type="Proteomes" id="UP000321726">
    <property type="component" value="Unassembled WGS sequence"/>
</dbReference>
<reference evidence="3 6" key="2">
    <citation type="submission" date="2019-07" db="EMBL/GenBank/DDBJ databases">
        <title>Whole genome shotgun sequence of Halomonas cupida NBRC 102219.</title>
        <authorList>
            <person name="Hosoyama A."/>
            <person name="Uohara A."/>
            <person name="Ohji S."/>
            <person name="Ichikawa N."/>
        </authorList>
    </citation>
    <scope>NUCLEOTIDE SEQUENCE [LARGE SCALE GENOMIC DNA]</scope>
    <source>
        <strain evidence="3 6">NBRC 102219</strain>
    </source>
</reference>
<dbReference type="InterPro" id="IPR004682">
    <property type="entry name" value="TRAP_DctP"/>
</dbReference>
<dbReference type="Proteomes" id="UP000184123">
    <property type="component" value="Unassembled WGS sequence"/>
</dbReference>
<reference evidence="4 5" key="1">
    <citation type="submission" date="2016-11" db="EMBL/GenBank/DDBJ databases">
        <authorList>
            <person name="Jaros S."/>
            <person name="Januszkiewicz K."/>
            <person name="Wedrychowicz H."/>
        </authorList>
    </citation>
    <scope>NUCLEOTIDE SEQUENCE [LARGE SCALE GENOMIC DNA]</scope>
    <source>
        <strain evidence="4 5">DSM 4740</strain>
    </source>
</reference>
<name>A0A1M7ESS5_9GAMM</name>
<accession>A0A1M7ESS5</accession>
<evidence type="ECO:0000313" key="3">
    <source>
        <dbReference type="EMBL" id="GEN23245.1"/>
    </source>
</evidence>
<evidence type="ECO:0000256" key="1">
    <source>
        <dbReference type="ARBA" id="ARBA00022729"/>
    </source>
</evidence>
<feature type="signal peptide" evidence="2">
    <location>
        <begin position="1"/>
        <end position="31"/>
    </location>
</feature>
<dbReference type="AlphaFoldDB" id="A0A1M7ESS5"/>
<dbReference type="NCBIfam" id="NF037995">
    <property type="entry name" value="TRAP_S1"/>
    <property type="match status" value="1"/>
</dbReference>
<organism evidence="4 5">
    <name type="scientific">Halomonas cupida</name>
    <dbReference type="NCBI Taxonomy" id="44933"/>
    <lineage>
        <taxon>Bacteria</taxon>
        <taxon>Pseudomonadati</taxon>
        <taxon>Pseudomonadota</taxon>
        <taxon>Gammaproteobacteria</taxon>
        <taxon>Oceanospirillales</taxon>
        <taxon>Halomonadaceae</taxon>
        <taxon>Halomonas</taxon>
    </lineage>
</organism>
<dbReference type="Pfam" id="PF03480">
    <property type="entry name" value="DctP"/>
    <property type="match status" value="1"/>
</dbReference>
<dbReference type="GO" id="GO:0030246">
    <property type="term" value="F:carbohydrate binding"/>
    <property type="evidence" value="ECO:0007669"/>
    <property type="project" value="TreeGrafter"/>
</dbReference>
<gene>
    <name evidence="3" type="ORF">HCU01_11940</name>
    <name evidence="4" type="ORF">SAMN05660971_01775</name>
</gene>
<evidence type="ECO:0000313" key="6">
    <source>
        <dbReference type="Proteomes" id="UP000321726"/>
    </source>
</evidence>
<keyword evidence="1 2" id="KW-0732">Signal</keyword>
<evidence type="ECO:0000313" key="5">
    <source>
        <dbReference type="Proteomes" id="UP000184123"/>
    </source>
</evidence>
<dbReference type="STRING" id="44933.SAMN05660971_01775"/>
<protein>
    <submittedName>
        <fullName evidence="3">C4-dicarboxylate ABC transporter</fullName>
    </submittedName>
    <submittedName>
        <fullName evidence="4">Tripartite ATP-independent transporter solute receptor, DctP family</fullName>
    </submittedName>
</protein>
<dbReference type="PIRSF" id="PIRSF006470">
    <property type="entry name" value="DctB"/>
    <property type="match status" value="1"/>
</dbReference>
<evidence type="ECO:0000256" key="2">
    <source>
        <dbReference type="SAM" id="SignalP"/>
    </source>
</evidence>
<dbReference type="OrthoDB" id="9771186at2"/>
<proteinExistence type="predicted"/>
<keyword evidence="6" id="KW-1185">Reference proteome</keyword>
<dbReference type="InterPro" id="IPR018389">
    <property type="entry name" value="DctP_fam"/>
</dbReference>
<dbReference type="Gene3D" id="3.40.190.170">
    <property type="entry name" value="Bacterial extracellular solute-binding protein, family 7"/>
    <property type="match status" value="1"/>
</dbReference>
<dbReference type="GO" id="GO:0055085">
    <property type="term" value="P:transmembrane transport"/>
    <property type="evidence" value="ECO:0007669"/>
    <property type="project" value="InterPro"/>
</dbReference>